<dbReference type="InterPro" id="IPR018764">
    <property type="entry name" value="RskA_C"/>
</dbReference>
<protein>
    <recommendedName>
        <fullName evidence="1">Anti-sigma K factor RskA C-terminal domain-containing protein</fullName>
    </recommendedName>
</protein>
<evidence type="ECO:0000313" key="3">
    <source>
        <dbReference type="Proteomes" id="UP000031760"/>
    </source>
</evidence>
<gene>
    <name evidence="2" type="ORF">NMS_2066</name>
</gene>
<dbReference type="GO" id="GO:0006417">
    <property type="term" value="P:regulation of translation"/>
    <property type="evidence" value="ECO:0007669"/>
    <property type="project" value="TreeGrafter"/>
</dbReference>
<dbReference type="KEGG" id="nmf:NMS_2066"/>
<dbReference type="GO" id="GO:0005886">
    <property type="term" value="C:plasma membrane"/>
    <property type="evidence" value="ECO:0007669"/>
    <property type="project" value="InterPro"/>
</dbReference>
<dbReference type="PANTHER" id="PTHR37461">
    <property type="entry name" value="ANTI-SIGMA-K FACTOR RSKA"/>
    <property type="match status" value="1"/>
</dbReference>
<sequence>MEIQEIKNSGDLEAYVCGALTRQETLAIAKLIKQNPELEEEVERIESAYFQLAAGIAPAVDQVALYESIKAYIKEDKAKAENNHWSQYLGWAASLLLFLGCGYLFYENTDITEQMVSVEQKNEFLTNEVTDLDSLNADYQEALAFIKDPNTVKVNLAGQGNHTTAGAVAFHNAEKDVTYLDITGLPEAPANMTYQLWSLTLNPLTPTNLGLVASSSKTMLEFTNANDTQAFGITLEEAGGSPTPTLERLYTLGAIQ</sequence>
<organism evidence="2 3">
    <name type="scientific">Nonlabens marinus S1-08</name>
    <dbReference type="NCBI Taxonomy" id="1454201"/>
    <lineage>
        <taxon>Bacteria</taxon>
        <taxon>Pseudomonadati</taxon>
        <taxon>Bacteroidota</taxon>
        <taxon>Flavobacteriia</taxon>
        <taxon>Flavobacteriales</taxon>
        <taxon>Flavobacteriaceae</taxon>
        <taxon>Nonlabens</taxon>
    </lineage>
</organism>
<accession>W8VS83</accession>
<dbReference type="GO" id="GO:0016989">
    <property type="term" value="F:sigma factor antagonist activity"/>
    <property type="evidence" value="ECO:0007669"/>
    <property type="project" value="TreeGrafter"/>
</dbReference>
<reference evidence="2 3" key="1">
    <citation type="journal article" date="2014" name="Proc. Natl. Acad. Sci. U.S.A.">
        <title>Functional characterization of flavobacteria rhodopsins reveals a unique class of light-driven chloride pump in bacteria.</title>
        <authorList>
            <person name="Yoshizawa S."/>
            <person name="Kumagai Y."/>
            <person name="Kim H."/>
            <person name="Ogura Y."/>
            <person name="Hayashi T."/>
            <person name="Iwasaki W."/>
            <person name="DeLong E.F."/>
            <person name="Kogure K."/>
        </authorList>
    </citation>
    <scope>NUCLEOTIDE SEQUENCE [LARGE SCALE GENOMIC DNA]</scope>
    <source>
        <strain evidence="2 3">S1-08</strain>
    </source>
</reference>
<dbReference type="OrthoDB" id="1420916at2"/>
<feature type="domain" description="Anti-sigma K factor RskA C-terminal" evidence="1">
    <location>
        <begin position="92"/>
        <end position="245"/>
    </location>
</feature>
<name>W8VS83_9FLAO</name>
<evidence type="ECO:0000313" key="2">
    <source>
        <dbReference type="EMBL" id="BAO56075.1"/>
    </source>
</evidence>
<dbReference type="STRING" id="1454201.NMS_2066"/>
<dbReference type="RefSeq" id="WP_041496564.1">
    <property type="nucleotide sequence ID" value="NZ_AP014548.1"/>
</dbReference>
<dbReference type="InterPro" id="IPR051474">
    <property type="entry name" value="Anti-sigma-K/W_factor"/>
</dbReference>
<proteinExistence type="predicted"/>
<dbReference type="Proteomes" id="UP000031760">
    <property type="component" value="Chromosome"/>
</dbReference>
<dbReference type="Pfam" id="PF10099">
    <property type="entry name" value="RskA_C"/>
    <property type="match status" value="1"/>
</dbReference>
<dbReference type="EMBL" id="AP014548">
    <property type="protein sequence ID" value="BAO56075.1"/>
    <property type="molecule type" value="Genomic_DNA"/>
</dbReference>
<dbReference type="AlphaFoldDB" id="W8VS83"/>
<dbReference type="PANTHER" id="PTHR37461:SF1">
    <property type="entry name" value="ANTI-SIGMA-K FACTOR RSKA"/>
    <property type="match status" value="1"/>
</dbReference>
<evidence type="ECO:0000259" key="1">
    <source>
        <dbReference type="Pfam" id="PF10099"/>
    </source>
</evidence>
<dbReference type="HOGENOM" id="CLU_075802_2_0_10"/>
<keyword evidence="3" id="KW-1185">Reference proteome</keyword>